<reference evidence="2 3" key="1">
    <citation type="journal article" date="2013" name="Syst. Appl. Microbiol.">
        <title>Phylogenetic position and virulence apparatus of the pear flower necrosis pathogen Erwinia piriflorinigrans CFBP 5888T as assessed by comparative genomics.</title>
        <authorList>
            <person name="Smits T.H."/>
            <person name="Rezzonico F."/>
            <person name="Lopez M.M."/>
            <person name="Blom J."/>
            <person name="Goesmann A."/>
            <person name="Frey J.E."/>
            <person name="Duffy B."/>
        </authorList>
    </citation>
    <scope>NUCLEOTIDE SEQUENCE [LARGE SCALE GENOMIC DNA]</scope>
    <source>
        <strain evidence="3">CFBP5888</strain>
    </source>
</reference>
<dbReference type="AlphaFoldDB" id="V5Z6Y7"/>
<feature type="transmembrane region" description="Helical" evidence="1">
    <location>
        <begin position="12"/>
        <end position="36"/>
    </location>
</feature>
<evidence type="ECO:0000313" key="3">
    <source>
        <dbReference type="Proteomes" id="UP000018217"/>
    </source>
</evidence>
<organism evidence="2 3">
    <name type="scientific">Erwinia piriflorinigrans CFBP 5888</name>
    <dbReference type="NCBI Taxonomy" id="1161919"/>
    <lineage>
        <taxon>Bacteria</taxon>
        <taxon>Pseudomonadati</taxon>
        <taxon>Pseudomonadota</taxon>
        <taxon>Gammaproteobacteria</taxon>
        <taxon>Enterobacterales</taxon>
        <taxon>Erwiniaceae</taxon>
        <taxon>Erwinia</taxon>
    </lineage>
</organism>
<sequence length="45" mass="5107">MIKAKVINYIELFVILLIVAVGVYLFSSGVLSAFGWDHSWPQPQR</sequence>
<comment type="caution">
    <text evidence="2">The sequence shown here is derived from an EMBL/GenBank/DDBJ whole genome shotgun (WGS) entry which is preliminary data.</text>
</comment>
<evidence type="ECO:0000256" key="1">
    <source>
        <dbReference type="SAM" id="Phobius"/>
    </source>
</evidence>
<keyword evidence="1" id="KW-0812">Transmembrane</keyword>
<proteinExistence type="predicted"/>
<accession>V5Z6Y7</accession>
<keyword evidence="1" id="KW-0472">Membrane</keyword>
<protein>
    <submittedName>
        <fullName evidence="2">Uncharacterized protein</fullName>
    </submittedName>
</protein>
<dbReference type="EMBL" id="CAHS01000014">
    <property type="protein sequence ID" value="CCG86998.1"/>
    <property type="molecule type" value="Genomic_DNA"/>
</dbReference>
<evidence type="ECO:0000313" key="2">
    <source>
        <dbReference type="EMBL" id="CCG86998.1"/>
    </source>
</evidence>
<name>V5Z6Y7_9GAMM</name>
<dbReference type="Proteomes" id="UP000018217">
    <property type="component" value="Unassembled WGS sequence"/>
</dbReference>
<gene>
    <name evidence="2" type="ORF">EPIR_1633</name>
</gene>
<keyword evidence="3" id="KW-1185">Reference proteome</keyword>
<keyword evidence="1" id="KW-1133">Transmembrane helix</keyword>